<evidence type="ECO:0000256" key="2">
    <source>
        <dbReference type="ARBA" id="ARBA00022827"/>
    </source>
</evidence>
<keyword evidence="3" id="KW-0521">NADP</keyword>
<evidence type="ECO:0000256" key="4">
    <source>
        <dbReference type="ARBA" id="ARBA00023002"/>
    </source>
</evidence>
<keyword evidence="4" id="KW-0560">Oxidoreductase</keyword>
<accession>A0A9P3CH44</accession>
<keyword evidence="6" id="KW-1185">Reference proteome</keyword>
<evidence type="ECO:0008006" key="7">
    <source>
        <dbReference type="Google" id="ProtNLM"/>
    </source>
</evidence>
<dbReference type="PANTHER" id="PTHR43098">
    <property type="entry name" value="L-ORNITHINE N(5)-MONOOXYGENASE-RELATED"/>
    <property type="match status" value="1"/>
</dbReference>
<dbReference type="InterPro" id="IPR050775">
    <property type="entry name" value="FAD-binding_Monooxygenases"/>
</dbReference>
<evidence type="ECO:0000313" key="6">
    <source>
        <dbReference type="Proteomes" id="UP000825890"/>
    </source>
</evidence>
<evidence type="ECO:0000313" key="5">
    <source>
        <dbReference type="EMBL" id="GIZ38518.1"/>
    </source>
</evidence>
<reference evidence="5 6" key="1">
    <citation type="submission" date="2021-01" db="EMBL/GenBank/DDBJ databases">
        <title>Cercospora kikuchii MAFF 305040 whole genome shotgun sequence.</title>
        <authorList>
            <person name="Kashiwa T."/>
            <person name="Suzuki T."/>
        </authorList>
    </citation>
    <scope>NUCLEOTIDE SEQUENCE [LARGE SCALE GENOMIC DNA]</scope>
    <source>
        <strain evidence="5 6">MAFF 305040</strain>
    </source>
</reference>
<dbReference type="SUPFAM" id="SSF51905">
    <property type="entry name" value="FAD/NAD(P)-binding domain"/>
    <property type="match status" value="3"/>
</dbReference>
<protein>
    <recommendedName>
        <fullName evidence="7">Cyclohexanone monooxygenase</fullName>
    </recommendedName>
</protein>
<dbReference type="Proteomes" id="UP000825890">
    <property type="component" value="Unassembled WGS sequence"/>
</dbReference>
<dbReference type="Pfam" id="PF13738">
    <property type="entry name" value="Pyr_redox_3"/>
    <property type="match status" value="1"/>
</dbReference>
<dbReference type="GO" id="GO:0016491">
    <property type="term" value="F:oxidoreductase activity"/>
    <property type="evidence" value="ECO:0007669"/>
    <property type="project" value="UniProtKB-KW"/>
</dbReference>
<dbReference type="Gene3D" id="3.50.50.60">
    <property type="entry name" value="FAD/NAD(P)-binding domain"/>
    <property type="match status" value="3"/>
</dbReference>
<name>A0A9P3CH44_9PEZI</name>
<dbReference type="RefSeq" id="XP_044653005.1">
    <property type="nucleotide sequence ID" value="XM_044797070.1"/>
</dbReference>
<dbReference type="PANTHER" id="PTHR43098:SF5">
    <property type="entry name" value="DUAL-FUNCTIONAL MONOOXYGENASE_METHYLTRANSFERASE PSOF"/>
    <property type="match status" value="1"/>
</dbReference>
<evidence type="ECO:0000256" key="3">
    <source>
        <dbReference type="ARBA" id="ARBA00022857"/>
    </source>
</evidence>
<evidence type="ECO:0000256" key="1">
    <source>
        <dbReference type="ARBA" id="ARBA00022630"/>
    </source>
</evidence>
<dbReference type="EMBL" id="BOLY01000001">
    <property type="protein sequence ID" value="GIZ38518.1"/>
    <property type="molecule type" value="Genomic_DNA"/>
</dbReference>
<dbReference type="GeneID" id="68287509"/>
<dbReference type="AlphaFoldDB" id="A0A9P3CH44"/>
<comment type="caution">
    <text evidence="5">The sequence shown here is derived from an EMBL/GenBank/DDBJ whole genome shotgun (WGS) entry which is preliminary data.</text>
</comment>
<dbReference type="OrthoDB" id="66881at2759"/>
<keyword evidence="1" id="KW-0285">Flavoprotein</keyword>
<proteinExistence type="predicted"/>
<organism evidence="5 6">
    <name type="scientific">Cercospora kikuchii</name>
    <dbReference type="NCBI Taxonomy" id="84275"/>
    <lineage>
        <taxon>Eukaryota</taxon>
        <taxon>Fungi</taxon>
        <taxon>Dikarya</taxon>
        <taxon>Ascomycota</taxon>
        <taxon>Pezizomycotina</taxon>
        <taxon>Dothideomycetes</taxon>
        <taxon>Dothideomycetidae</taxon>
        <taxon>Mycosphaerellales</taxon>
        <taxon>Mycosphaerellaceae</taxon>
        <taxon>Cercospora</taxon>
    </lineage>
</organism>
<sequence length="537" mass="59485">MHAETRNAEVLIVGAGFSGIYQLCSLVGQAYNVILIEMGTDIGGTWYWNRYPGAMSDSGAPFYRFSQDDLQEFPAKNRFVNRDDIMSYLRYVVDKHKVQDRINLNTELRRAAFDEGSATWRVETSQRFIEARYLVSAMGLLNKTNYPDIKGLDDFGGKLFHSARFPTNFDFRDKKVGIIGNGSTGVQIITELGKAGVCNNLTSFQRHPQYTVPNGDGPIPPEDLQELVQDWPGTWKRISGSRMGFGFEEATTLTGSVDEATRQKVFQDAWNKGGGLRFMFGTFADIVADPAANEAAAGFIRSKIKEIVKDPAKAEALTPHDLFARRPLSDAGYYQTFNNSWVDIVDLRKSPIDQITAEGILTSDGKLHQLDVLILATGFDAMDGSYRRVSIEGRGGETLNERWSDGTRSYLGCSVAEFPNFFMILGPYGAFGNNIPIAETVVDFVTAMIRDAMPHPGGLGRTIEAAKEAEDQWMAMCHSIADATLFTKLDAPTWVDGSNIAGKKRELQFFVGGIGAYRSILDDCKSSEPRWKGFSVS</sequence>
<dbReference type="InterPro" id="IPR036188">
    <property type="entry name" value="FAD/NAD-bd_sf"/>
</dbReference>
<keyword evidence="2" id="KW-0274">FAD</keyword>
<gene>
    <name evidence="5" type="ORF">CKM354_000193400</name>
</gene>